<dbReference type="Proteomes" id="UP000321934">
    <property type="component" value="Chromosome"/>
</dbReference>
<dbReference type="NCBIfam" id="TIGR01214">
    <property type="entry name" value="rmlD"/>
    <property type="match status" value="1"/>
</dbReference>
<organism evidence="8 9">
    <name type="scientific">Candidatus Deianiraea vastatrix</name>
    <dbReference type="NCBI Taxonomy" id="2163644"/>
    <lineage>
        <taxon>Bacteria</taxon>
        <taxon>Pseudomonadati</taxon>
        <taxon>Pseudomonadota</taxon>
        <taxon>Alphaproteobacteria</taxon>
        <taxon>Rickettsiales</taxon>
        <taxon>Candidatus Deianiraeaceae</taxon>
        <taxon>Candidatus Deianiraea</taxon>
    </lineage>
</organism>
<evidence type="ECO:0000256" key="5">
    <source>
        <dbReference type="ARBA" id="ARBA00048200"/>
    </source>
</evidence>
<dbReference type="InterPro" id="IPR029903">
    <property type="entry name" value="RmlD-like-bd"/>
</dbReference>
<dbReference type="InterPro" id="IPR036291">
    <property type="entry name" value="NAD(P)-bd_dom_sf"/>
</dbReference>
<evidence type="ECO:0000256" key="3">
    <source>
        <dbReference type="ARBA" id="ARBA00012929"/>
    </source>
</evidence>
<evidence type="ECO:0000256" key="2">
    <source>
        <dbReference type="ARBA" id="ARBA00010944"/>
    </source>
</evidence>
<dbReference type="AlphaFoldDB" id="A0A5B8XEY6"/>
<dbReference type="OrthoDB" id="9803892at2"/>
<dbReference type="UniPathway" id="UPA00124"/>
<evidence type="ECO:0000259" key="7">
    <source>
        <dbReference type="Pfam" id="PF04321"/>
    </source>
</evidence>
<comment type="function">
    <text evidence="6">Catalyzes the reduction of dTDP-6-deoxy-L-lyxo-4-hexulose to yield dTDP-L-rhamnose.</text>
</comment>
<evidence type="ECO:0000256" key="6">
    <source>
        <dbReference type="RuleBase" id="RU364082"/>
    </source>
</evidence>
<evidence type="ECO:0000313" key="9">
    <source>
        <dbReference type="Proteomes" id="UP000321934"/>
    </source>
</evidence>
<evidence type="ECO:0000256" key="1">
    <source>
        <dbReference type="ARBA" id="ARBA00004781"/>
    </source>
</evidence>
<dbReference type="EC" id="1.1.1.133" evidence="3 6"/>
<comment type="pathway">
    <text evidence="1 6">Carbohydrate biosynthesis; dTDP-L-rhamnose biosynthesis.</text>
</comment>
<dbReference type="InterPro" id="IPR005913">
    <property type="entry name" value="dTDP_dehydrorham_reduct"/>
</dbReference>
<comment type="catalytic activity">
    <reaction evidence="5 6">
        <text>dTDP-beta-L-rhamnose + NADP(+) = dTDP-4-dehydro-beta-L-rhamnose + NADPH + H(+)</text>
        <dbReference type="Rhea" id="RHEA:21796"/>
        <dbReference type="ChEBI" id="CHEBI:15378"/>
        <dbReference type="ChEBI" id="CHEBI:57510"/>
        <dbReference type="ChEBI" id="CHEBI:57783"/>
        <dbReference type="ChEBI" id="CHEBI:58349"/>
        <dbReference type="ChEBI" id="CHEBI:62830"/>
        <dbReference type="EC" id="1.1.1.133"/>
    </reaction>
</comment>
<feature type="domain" description="RmlD-like substrate binding" evidence="7">
    <location>
        <begin position="13"/>
        <end position="308"/>
    </location>
</feature>
<keyword evidence="9" id="KW-1185">Reference proteome</keyword>
<proteinExistence type="inferred from homology"/>
<dbReference type="PANTHER" id="PTHR10491">
    <property type="entry name" value="DTDP-4-DEHYDRORHAMNOSE REDUCTASE"/>
    <property type="match status" value="1"/>
</dbReference>
<evidence type="ECO:0000256" key="4">
    <source>
        <dbReference type="ARBA" id="ARBA00017099"/>
    </source>
</evidence>
<reference evidence="8 9" key="1">
    <citation type="journal article" date="2019" name="ISME J.">
        <title>Deianiraea, an extracellular bacterium associated with the ciliate Paramecium, suggests an alternative scenario for the evolution of Rickettsiales.</title>
        <authorList>
            <person name="Castelli M."/>
            <person name="Sabaneyeva E."/>
            <person name="Lanzoni O."/>
            <person name="Lebedeva N."/>
            <person name="Floriano A.M."/>
            <person name="Gaiarsa S."/>
            <person name="Benken K."/>
            <person name="Modeo L."/>
            <person name="Bandi C."/>
            <person name="Potekhin A."/>
            <person name="Sassera D."/>
            <person name="Petroni G."/>
        </authorList>
    </citation>
    <scope>NUCLEOTIDE SEQUENCE [LARGE SCALE GENOMIC DNA]</scope>
    <source>
        <strain evidence="8">CyL4-1</strain>
    </source>
</reference>
<dbReference type="Gene3D" id="3.40.50.720">
    <property type="entry name" value="NAD(P)-binding Rossmann-like Domain"/>
    <property type="match status" value="1"/>
</dbReference>
<keyword evidence="6" id="KW-0521">NADP</keyword>
<protein>
    <recommendedName>
        <fullName evidence="4 6">dTDP-4-dehydrorhamnose reductase</fullName>
        <ecNumber evidence="3 6">1.1.1.133</ecNumber>
    </recommendedName>
</protein>
<dbReference type="SUPFAM" id="SSF51735">
    <property type="entry name" value="NAD(P)-binding Rossmann-fold domains"/>
    <property type="match status" value="1"/>
</dbReference>
<keyword evidence="6" id="KW-0560">Oxidoreductase</keyword>
<dbReference type="PANTHER" id="PTHR10491:SF4">
    <property type="entry name" value="METHIONINE ADENOSYLTRANSFERASE 2 SUBUNIT BETA"/>
    <property type="match status" value="1"/>
</dbReference>
<dbReference type="RefSeq" id="WP_161982752.1">
    <property type="nucleotide sequence ID" value="NZ_CP029077.1"/>
</dbReference>
<comment type="cofactor">
    <cofactor evidence="6">
        <name>Mg(2+)</name>
        <dbReference type="ChEBI" id="CHEBI:18420"/>
    </cofactor>
    <text evidence="6">Binds 1 Mg(2+) ion per monomer.</text>
</comment>
<dbReference type="Gene3D" id="3.90.25.10">
    <property type="entry name" value="UDP-galactose 4-epimerase, domain 1"/>
    <property type="match status" value="1"/>
</dbReference>
<accession>A0A5B8XEY6</accession>
<dbReference type="CDD" id="cd05254">
    <property type="entry name" value="dTDP_HR_like_SDR_e"/>
    <property type="match status" value="1"/>
</dbReference>
<comment type="similarity">
    <text evidence="2 6">Belongs to the dTDP-4-dehydrorhamnose reductase family.</text>
</comment>
<gene>
    <name evidence="8" type="ORF">Deia_00087</name>
</gene>
<dbReference type="GO" id="GO:0008831">
    <property type="term" value="F:dTDP-4-dehydrorhamnose reductase activity"/>
    <property type="evidence" value="ECO:0007669"/>
    <property type="project" value="UniProtKB-EC"/>
</dbReference>
<name>A0A5B8XEY6_9RICK</name>
<evidence type="ECO:0000313" key="8">
    <source>
        <dbReference type="EMBL" id="QED22901.1"/>
    </source>
</evidence>
<dbReference type="GO" id="GO:0019305">
    <property type="term" value="P:dTDP-rhamnose biosynthetic process"/>
    <property type="evidence" value="ECO:0007669"/>
    <property type="project" value="UniProtKB-UniPathway"/>
</dbReference>
<dbReference type="EMBL" id="CP029077">
    <property type="protein sequence ID" value="QED22901.1"/>
    <property type="molecule type" value="Genomic_DNA"/>
</dbReference>
<sequence length="319" mass="36332">MKSSNNFITVVIGNGQVGKSLERVMPRNQTMILNRRSLDFSDERLFKIQLYEALDGKKVSCIINAAAYTDVARAEKDKAMALKVNSTCVRMLAEFCRKADIPLLHYSTDFVFDGNKDGLYDENDVPNPVNYYGESKLLGEKAIIETLEKYIILRVSWVYSVFDKNNFVAKVIKWAEENGKLSVVNDQFGGPSNAFDIAKCTYEVLHRIPTWKSKMHISKDDKTQVVNDIFGIYHLCPNSFTSRYEFAQKVIEYADLHGISDKLHNIEITPIASDHKDVQRPLNSRLDATKIKNKLGIEMKDWIYSLDCAFKCLSGNPCK</sequence>
<dbReference type="Pfam" id="PF04321">
    <property type="entry name" value="RmlD_sub_bind"/>
    <property type="match status" value="1"/>
</dbReference>